<evidence type="ECO:0000313" key="5">
    <source>
        <dbReference type="EMBL" id="MBC3764290.1"/>
    </source>
</evidence>
<proteinExistence type="inferred from homology"/>
<protein>
    <recommendedName>
        <fullName evidence="4">High frequency lysogenization protein HflD homolog</fullName>
    </recommendedName>
</protein>
<dbReference type="Gene3D" id="1.10.3890.10">
    <property type="entry name" value="HflD-like"/>
    <property type="match status" value="1"/>
</dbReference>
<name>A0A8J6IIW7_9ALTE</name>
<organism evidence="5 6">
    <name type="scientific">Neptunicella marina</name>
    <dbReference type="NCBI Taxonomy" id="2125989"/>
    <lineage>
        <taxon>Bacteria</taxon>
        <taxon>Pseudomonadati</taxon>
        <taxon>Pseudomonadota</taxon>
        <taxon>Gammaproteobacteria</taxon>
        <taxon>Alteromonadales</taxon>
        <taxon>Alteromonadaceae</taxon>
        <taxon>Neptunicella</taxon>
    </lineage>
</organism>
<dbReference type="HAMAP" id="MF_00695">
    <property type="entry name" value="HflD_protein"/>
    <property type="match status" value="1"/>
</dbReference>
<dbReference type="PANTHER" id="PTHR38100">
    <property type="entry name" value="HIGH FREQUENCY LYSOGENIZATION PROTEIN HFLD"/>
    <property type="match status" value="1"/>
</dbReference>
<comment type="similarity">
    <text evidence="4">Belongs to the HflD family.</text>
</comment>
<dbReference type="EMBL" id="JACNEP010000001">
    <property type="protein sequence ID" value="MBC3764290.1"/>
    <property type="molecule type" value="Genomic_DNA"/>
</dbReference>
<dbReference type="SUPFAM" id="SSF101322">
    <property type="entry name" value="YcfC-like"/>
    <property type="match status" value="1"/>
</dbReference>
<sequence>MTPNIEDKHLALAGVCQTAALVQQIARKKTFDEVAFETSIQSIVVIDADSTEHVYGSIKGLKLGFETLTRQLSNKSVNKDAEITRYIAGILQLERKLASNKKYLNELGERIVQLQRQQSLYTLFDTQMLANMASVYTEVISPVAAKIQVAGDPNQLKLSLNQHKVRALLLAGIRSAVLWRQLGGKRRQILFARQNILDNAQRALKHINSLSF</sequence>
<evidence type="ECO:0000256" key="1">
    <source>
        <dbReference type="ARBA" id="ARBA00022475"/>
    </source>
</evidence>
<evidence type="ECO:0000256" key="4">
    <source>
        <dbReference type="HAMAP-Rule" id="MF_00695"/>
    </source>
</evidence>
<comment type="subcellular location">
    <subcellularLocation>
        <location evidence="4">Cytoplasm</location>
    </subcellularLocation>
    <subcellularLocation>
        <location evidence="4">Cell membrane</location>
        <topology evidence="4">Peripheral membrane protein</topology>
        <orientation evidence="4">Cytoplasmic side</orientation>
    </subcellularLocation>
</comment>
<accession>A0A8J6IIW7</accession>
<keyword evidence="2 4" id="KW-0963">Cytoplasm</keyword>
<dbReference type="PANTHER" id="PTHR38100:SF1">
    <property type="entry name" value="HIGH FREQUENCY LYSOGENIZATION PROTEIN HFLD"/>
    <property type="match status" value="1"/>
</dbReference>
<dbReference type="Pfam" id="PF04356">
    <property type="entry name" value="DUF489"/>
    <property type="match status" value="1"/>
</dbReference>
<evidence type="ECO:0000256" key="3">
    <source>
        <dbReference type="ARBA" id="ARBA00023136"/>
    </source>
</evidence>
<dbReference type="InterPro" id="IPR007451">
    <property type="entry name" value="HflD"/>
</dbReference>
<evidence type="ECO:0000313" key="6">
    <source>
        <dbReference type="Proteomes" id="UP000601768"/>
    </source>
</evidence>
<comment type="caution">
    <text evidence="5">The sequence shown here is derived from an EMBL/GenBank/DDBJ whole genome shotgun (WGS) entry which is preliminary data.</text>
</comment>
<keyword evidence="3 4" id="KW-0472">Membrane</keyword>
<evidence type="ECO:0000256" key="2">
    <source>
        <dbReference type="ARBA" id="ARBA00022490"/>
    </source>
</evidence>
<dbReference type="AlphaFoldDB" id="A0A8J6IIW7"/>
<keyword evidence="6" id="KW-1185">Reference proteome</keyword>
<dbReference type="GO" id="GO:0005737">
    <property type="term" value="C:cytoplasm"/>
    <property type="evidence" value="ECO:0007669"/>
    <property type="project" value="UniProtKB-SubCell"/>
</dbReference>
<dbReference type="InterPro" id="IPR035932">
    <property type="entry name" value="HflD-like_sf"/>
</dbReference>
<keyword evidence="1 4" id="KW-1003">Cell membrane</keyword>
<gene>
    <name evidence="4 5" type="primary">hflD</name>
    <name evidence="5" type="ORF">H8B19_00230</name>
</gene>
<dbReference type="Proteomes" id="UP000601768">
    <property type="component" value="Unassembled WGS sequence"/>
</dbReference>
<dbReference type="NCBIfam" id="NF001248">
    <property type="entry name" value="PRK00218.1-4"/>
    <property type="match status" value="1"/>
</dbReference>
<dbReference type="NCBIfam" id="NF001246">
    <property type="entry name" value="PRK00218.1-2"/>
    <property type="match status" value="1"/>
</dbReference>
<reference evidence="5" key="2">
    <citation type="submission" date="2020-08" db="EMBL/GenBank/DDBJ databases">
        <authorList>
            <person name="Lai Q."/>
        </authorList>
    </citation>
    <scope>NUCLEOTIDE SEQUENCE</scope>
    <source>
        <strain evidence="5">S27-2</strain>
    </source>
</reference>
<dbReference type="GO" id="GO:0005886">
    <property type="term" value="C:plasma membrane"/>
    <property type="evidence" value="ECO:0007669"/>
    <property type="project" value="UniProtKB-SubCell"/>
</dbReference>
<dbReference type="RefSeq" id="WP_186504770.1">
    <property type="nucleotide sequence ID" value="NZ_JACNEP010000001.1"/>
</dbReference>
<reference evidence="5" key="1">
    <citation type="journal article" date="2018" name="Int. J. Syst. Evol. Microbiol.">
        <title>Neptunicella marina gen. nov., sp. nov., isolated from surface seawater.</title>
        <authorList>
            <person name="Liu X."/>
            <person name="Lai Q."/>
            <person name="Du Y."/>
            <person name="Zhang X."/>
            <person name="Liu Z."/>
            <person name="Sun F."/>
            <person name="Shao Z."/>
        </authorList>
    </citation>
    <scope>NUCLEOTIDE SEQUENCE</scope>
    <source>
        <strain evidence="5">S27-2</strain>
    </source>
</reference>